<sequence length="261" mass="28841">MQLIINADDFGLTAGINSAIVEAMQSGLVTSTTLMVNQEGTDDAIELMHQHELENIGLHVNITSGKAVSDPKDIPDLVDENGRFLGRSHLVLECESIPSSQVYLEAMNQYKAAISKGVKLAHVDSHHFAAFLPNLINGFVQFANEVGLPTRRPDYYDQDLTTLNVPTTDQFSSHFYAGRATEAGFKQTILELKEIAPNGTAEIMAHPAYYDSELDAVSSYTAQRELELNVLLSPTLREWLDSQGVGLISFNDITRNHNEEY</sequence>
<organism evidence="6 7">
    <name type="scientific">Vibrio amylolyticus</name>
    <dbReference type="NCBI Taxonomy" id="2847292"/>
    <lineage>
        <taxon>Bacteria</taxon>
        <taxon>Pseudomonadati</taxon>
        <taxon>Pseudomonadota</taxon>
        <taxon>Gammaproteobacteria</taxon>
        <taxon>Vibrionales</taxon>
        <taxon>Vibrionaceae</taxon>
        <taxon>Vibrio</taxon>
    </lineage>
</organism>
<evidence type="ECO:0000256" key="1">
    <source>
        <dbReference type="ARBA" id="ARBA00001946"/>
    </source>
</evidence>
<evidence type="ECO:0000313" key="7">
    <source>
        <dbReference type="Proteomes" id="UP001139559"/>
    </source>
</evidence>
<dbReference type="Gene3D" id="3.20.20.370">
    <property type="entry name" value="Glycoside hydrolase/deacetylase"/>
    <property type="match status" value="1"/>
</dbReference>
<dbReference type="InterPro" id="IPR006879">
    <property type="entry name" value="YdjC-like"/>
</dbReference>
<keyword evidence="2" id="KW-0479">Metal-binding</keyword>
<dbReference type="InterPro" id="IPR011330">
    <property type="entry name" value="Glyco_hydro/deAcase_b/a-brl"/>
</dbReference>
<evidence type="ECO:0000256" key="4">
    <source>
        <dbReference type="ARBA" id="ARBA00022842"/>
    </source>
</evidence>
<evidence type="ECO:0000256" key="2">
    <source>
        <dbReference type="ARBA" id="ARBA00022723"/>
    </source>
</evidence>
<evidence type="ECO:0000313" key="6">
    <source>
        <dbReference type="EMBL" id="MCK6264480.1"/>
    </source>
</evidence>
<dbReference type="Proteomes" id="UP001139559">
    <property type="component" value="Unassembled WGS sequence"/>
</dbReference>
<keyword evidence="7" id="KW-1185">Reference proteome</keyword>
<dbReference type="PANTHER" id="PTHR31609:SF1">
    <property type="entry name" value="CARBOHYDRATE DEACETYLASE"/>
    <property type="match status" value="1"/>
</dbReference>
<comment type="caution">
    <text evidence="6">The sequence shown here is derived from an EMBL/GenBank/DDBJ whole genome shotgun (WGS) entry which is preliminary data.</text>
</comment>
<dbReference type="EMBL" id="JAJHVV010000008">
    <property type="protein sequence ID" value="MCK6264480.1"/>
    <property type="molecule type" value="Genomic_DNA"/>
</dbReference>
<protein>
    <submittedName>
        <fullName evidence="6">ChbG/HpnK family deacetylase</fullName>
    </submittedName>
</protein>
<keyword evidence="3" id="KW-0378">Hydrolase</keyword>
<evidence type="ECO:0000256" key="3">
    <source>
        <dbReference type="ARBA" id="ARBA00022801"/>
    </source>
</evidence>
<dbReference type="Pfam" id="PF04794">
    <property type="entry name" value="YdjC"/>
    <property type="match status" value="1"/>
</dbReference>
<dbReference type="RefSeq" id="WP_248009551.1">
    <property type="nucleotide sequence ID" value="NZ_JAJHVV010000008.1"/>
</dbReference>
<accession>A0A9X1XLN3</accession>
<dbReference type="PANTHER" id="PTHR31609">
    <property type="entry name" value="YDJC DEACETYLASE FAMILY MEMBER"/>
    <property type="match status" value="1"/>
</dbReference>
<reference evidence="6" key="1">
    <citation type="submission" date="2021-11" db="EMBL/GenBank/DDBJ databases">
        <title>Vibrio ZSDE26 sp. nov. and Vibrio ZSDZ34 sp. nov., isolated from coastal seawater in Qingdao.</title>
        <authorList>
            <person name="Zhang P."/>
        </authorList>
    </citation>
    <scope>NUCLEOTIDE SEQUENCE</scope>
    <source>
        <strain evidence="6">ZSDE26</strain>
    </source>
</reference>
<dbReference type="GO" id="GO:0019213">
    <property type="term" value="F:deacetylase activity"/>
    <property type="evidence" value="ECO:0007669"/>
    <property type="project" value="TreeGrafter"/>
</dbReference>
<evidence type="ECO:0000256" key="5">
    <source>
        <dbReference type="ARBA" id="ARBA00023277"/>
    </source>
</evidence>
<keyword evidence="5" id="KW-0119">Carbohydrate metabolism</keyword>
<proteinExistence type="predicted"/>
<dbReference type="AlphaFoldDB" id="A0A9X1XLN3"/>
<comment type="cofactor">
    <cofactor evidence="1">
        <name>Mg(2+)</name>
        <dbReference type="ChEBI" id="CHEBI:18420"/>
    </cofactor>
</comment>
<dbReference type="GO" id="GO:0005975">
    <property type="term" value="P:carbohydrate metabolic process"/>
    <property type="evidence" value="ECO:0007669"/>
    <property type="project" value="InterPro"/>
</dbReference>
<gene>
    <name evidence="6" type="ORF">KP803_14455</name>
</gene>
<dbReference type="SUPFAM" id="SSF88713">
    <property type="entry name" value="Glycoside hydrolase/deacetylase"/>
    <property type="match status" value="1"/>
</dbReference>
<name>A0A9X1XLN3_9VIBR</name>
<dbReference type="GO" id="GO:0046872">
    <property type="term" value="F:metal ion binding"/>
    <property type="evidence" value="ECO:0007669"/>
    <property type="project" value="UniProtKB-KW"/>
</dbReference>
<keyword evidence="4" id="KW-0460">Magnesium</keyword>
<dbReference type="GO" id="GO:0016787">
    <property type="term" value="F:hydrolase activity"/>
    <property type="evidence" value="ECO:0007669"/>
    <property type="project" value="UniProtKB-KW"/>
</dbReference>